<feature type="non-terminal residue" evidence="2">
    <location>
        <position position="56"/>
    </location>
</feature>
<sequence>MKKLFAFTAMALAAAGAHAQDFPGGKPITIVVPFAAGGPTDRVARDLAEAMQKPLG</sequence>
<evidence type="ECO:0000256" key="1">
    <source>
        <dbReference type="SAM" id="SignalP"/>
    </source>
</evidence>
<keyword evidence="1" id="KW-0732">Signal</keyword>
<dbReference type="Proteomes" id="UP001212602">
    <property type="component" value="Unassembled WGS sequence"/>
</dbReference>
<name>A0AAE3SZX4_9BURK</name>
<dbReference type="InterPro" id="IPR042100">
    <property type="entry name" value="Bug_dom1"/>
</dbReference>
<gene>
    <name evidence="2" type="ORF">PGB34_14815</name>
</gene>
<evidence type="ECO:0000313" key="2">
    <source>
        <dbReference type="EMBL" id="MDA7417632.1"/>
    </source>
</evidence>
<reference evidence="2" key="1">
    <citation type="submission" date="2023-01" db="EMBL/GenBank/DDBJ databases">
        <title>Xenophilus mangrovi sp. nov., isolated from soil of Mangrove nature reserve.</title>
        <authorList>
            <person name="Xu S."/>
            <person name="Liu Z."/>
            <person name="Xu Y."/>
        </authorList>
    </citation>
    <scope>NUCLEOTIDE SEQUENCE</scope>
    <source>
        <strain evidence="2">YW8</strain>
    </source>
</reference>
<feature type="chain" id="PRO_5042122448" evidence="1">
    <location>
        <begin position="20"/>
        <end position="56"/>
    </location>
</feature>
<comment type="caution">
    <text evidence="2">The sequence shown here is derived from an EMBL/GenBank/DDBJ whole genome shotgun (WGS) entry which is preliminary data.</text>
</comment>
<evidence type="ECO:0000313" key="3">
    <source>
        <dbReference type="Proteomes" id="UP001212602"/>
    </source>
</evidence>
<dbReference type="Gene3D" id="3.40.190.150">
    <property type="entry name" value="Bordetella uptake gene, domain 1"/>
    <property type="match status" value="1"/>
</dbReference>
<protein>
    <submittedName>
        <fullName evidence="2">Tripartite tricarboxylate transporter substrate binding protein BugD</fullName>
    </submittedName>
</protein>
<keyword evidence="3" id="KW-1185">Reference proteome</keyword>
<dbReference type="AlphaFoldDB" id="A0AAE3SZX4"/>
<organism evidence="2 3">
    <name type="scientific">Xenophilus arseniciresistens</name>
    <dbReference type="NCBI Taxonomy" id="1283306"/>
    <lineage>
        <taxon>Bacteria</taxon>
        <taxon>Pseudomonadati</taxon>
        <taxon>Pseudomonadota</taxon>
        <taxon>Betaproteobacteria</taxon>
        <taxon>Burkholderiales</taxon>
        <taxon>Comamonadaceae</taxon>
        <taxon>Xenophilus</taxon>
    </lineage>
</organism>
<feature type="signal peptide" evidence="1">
    <location>
        <begin position="1"/>
        <end position="19"/>
    </location>
</feature>
<proteinExistence type="predicted"/>
<accession>A0AAE3SZX4</accession>
<dbReference type="EMBL" id="JAQIPB010000007">
    <property type="protein sequence ID" value="MDA7417632.1"/>
    <property type="molecule type" value="Genomic_DNA"/>
</dbReference>